<dbReference type="AlphaFoldDB" id="G3IK80"/>
<dbReference type="EMBL" id="JH003521">
    <property type="protein sequence ID" value="EGW02446.1"/>
    <property type="molecule type" value="Genomic_DNA"/>
</dbReference>
<dbReference type="Proteomes" id="UP000001075">
    <property type="component" value="Unassembled WGS sequence"/>
</dbReference>
<proteinExistence type="predicted"/>
<gene>
    <name evidence="1" type="ORF">I79_024275</name>
</gene>
<organism evidence="1 2">
    <name type="scientific">Cricetulus griseus</name>
    <name type="common">Chinese hamster</name>
    <name type="synonym">Cricetulus barabensis griseus</name>
    <dbReference type="NCBI Taxonomy" id="10029"/>
    <lineage>
        <taxon>Eukaryota</taxon>
        <taxon>Metazoa</taxon>
        <taxon>Chordata</taxon>
        <taxon>Craniata</taxon>
        <taxon>Vertebrata</taxon>
        <taxon>Euteleostomi</taxon>
        <taxon>Mammalia</taxon>
        <taxon>Eutheria</taxon>
        <taxon>Euarchontoglires</taxon>
        <taxon>Glires</taxon>
        <taxon>Rodentia</taxon>
        <taxon>Myomorpha</taxon>
        <taxon>Muroidea</taxon>
        <taxon>Cricetidae</taxon>
        <taxon>Cricetinae</taxon>
        <taxon>Cricetulus</taxon>
    </lineage>
</organism>
<name>G3IK80_CRIGR</name>
<evidence type="ECO:0000313" key="1">
    <source>
        <dbReference type="EMBL" id="EGW02446.1"/>
    </source>
</evidence>
<sequence length="118" mass="13031">MDTELTLCFGVSYTTAKIGSWARIWMQNCHWILACQRPLQNSDPGTADETITAIGILCVGAHPGIRIKSTDHCCQMTLISDDKWNCKKNLDYLGQQMDTELPLGLGMWKIAIEIGSGA</sequence>
<protein>
    <submittedName>
        <fullName evidence="1">Uncharacterized protein</fullName>
    </submittedName>
</protein>
<reference evidence="2" key="1">
    <citation type="journal article" date="2011" name="Nat. Biotechnol.">
        <title>The genomic sequence of the Chinese hamster ovary (CHO)-K1 cell line.</title>
        <authorList>
            <person name="Xu X."/>
            <person name="Nagarajan H."/>
            <person name="Lewis N.E."/>
            <person name="Pan S."/>
            <person name="Cai Z."/>
            <person name="Liu X."/>
            <person name="Chen W."/>
            <person name="Xie M."/>
            <person name="Wang W."/>
            <person name="Hammond S."/>
            <person name="Andersen M.R."/>
            <person name="Neff N."/>
            <person name="Passarelli B."/>
            <person name="Koh W."/>
            <person name="Fan H.C."/>
            <person name="Wang J."/>
            <person name="Gui Y."/>
            <person name="Lee K.H."/>
            <person name="Betenbaugh M.J."/>
            <person name="Quake S.R."/>
            <person name="Famili I."/>
            <person name="Palsson B.O."/>
            <person name="Wang J."/>
        </authorList>
    </citation>
    <scope>NUCLEOTIDE SEQUENCE [LARGE SCALE GENOMIC DNA]</scope>
    <source>
        <strain evidence="2">CHO K1 cell line</strain>
    </source>
</reference>
<evidence type="ECO:0000313" key="2">
    <source>
        <dbReference type="Proteomes" id="UP000001075"/>
    </source>
</evidence>
<accession>G3IK80</accession>
<dbReference type="InParanoid" id="G3IK80"/>